<keyword evidence="5" id="KW-0812">Transmembrane</keyword>
<dbReference type="InterPro" id="IPR015943">
    <property type="entry name" value="WD40/YVTN_repeat-like_dom_sf"/>
</dbReference>
<dbReference type="Proteomes" id="UP000092993">
    <property type="component" value="Unassembled WGS sequence"/>
</dbReference>
<evidence type="ECO:0000256" key="3">
    <source>
        <dbReference type="PROSITE-ProRule" id="PRU00221"/>
    </source>
</evidence>
<evidence type="ECO:0000313" key="6">
    <source>
        <dbReference type="EMBL" id="OBZ66279.1"/>
    </source>
</evidence>
<dbReference type="PROSITE" id="PS00678">
    <property type="entry name" value="WD_REPEATS_1"/>
    <property type="match status" value="1"/>
</dbReference>
<evidence type="ECO:0000313" key="7">
    <source>
        <dbReference type="Proteomes" id="UP000092993"/>
    </source>
</evidence>
<keyword evidence="7" id="KW-1185">Reference proteome</keyword>
<keyword evidence="5" id="KW-0472">Membrane</keyword>
<dbReference type="SMART" id="SM00320">
    <property type="entry name" value="WD40"/>
    <property type="match status" value="4"/>
</dbReference>
<dbReference type="SUPFAM" id="SSF50978">
    <property type="entry name" value="WD40 repeat-like"/>
    <property type="match status" value="1"/>
</dbReference>
<keyword evidence="2" id="KW-0677">Repeat</keyword>
<accession>A0A1C7LQV6</accession>
<dbReference type="PANTHER" id="PTHR46579:SF1">
    <property type="entry name" value="F5_8 TYPE C DOMAIN-CONTAINING PROTEIN"/>
    <property type="match status" value="1"/>
</dbReference>
<protein>
    <submittedName>
        <fullName evidence="6">Uncharacterized protein</fullName>
    </submittedName>
</protein>
<dbReference type="Pfam" id="PF02992">
    <property type="entry name" value="Transposase_21"/>
    <property type="match status" value="1"/>
</dbReference>
<dbReference type="InterPro" id="IPR004242">
    <property type="entry name" value="Transposase_21"/>
</dbReference>
<dbReference type="Gene3D" id="2.130.10.10">
    <property type="entry name" value="YVTN repeat-like/Quinoprotein amine dehydrogenase"/>
    <property type="match status" value="1"/>
</dbReference>
<feature type="region of interest" description="Disordered" evidence="4">
    <location>
        <begin position="1"/>
        <end position="23"/>
    </location>
</feature>
<feature type="compositionally biased region" description="Basic and acidic residues" evidence="4">
    <location>
        <begin position="1"/>
        <end position="10"/>
    </location>
</feature>
<dbReference type="PROSITE" id="PS50294">
    <property type="entry name" value="WD_REPEATS_REGION"/>
    <property type="match status" value="1"/>
</dbReference>
<feature type="repeat" description="WD" evidence="3">
    <location>
        <begin position="1269"/>
        <end position="1310"/>
    </location>
</feature>
<evidence type="ECO:0000256" key="4">
    <source>
        <dbReference type="SAM" id="MobiDB-lite"/>
    </source>
</evidence>
<proteinExistence type="predicted"/>
<keyword evidence="5" id="KW-1133">Transmembrane helix</keyword>
<dbReference type="PROSITE" id="PS50082">
    <property type="entry name" value="WD_REPEATS_2"/>
    <property type="match status" value="1"/>
</dbReference>
<dbReference type="EMBL" id="LUGG01000032">
    <property type="protein sequence ID" value="OBZ66279.1"/>
    <property type="molecule type" value="Genomic_DNA"/>
</dbReference>
<evidence type="ECO:0000256" key="1">
    <source>
        <dbReference type="ARBA" id="ARBA00022574"/>
    </source>
</evidence>
<dbReference type="Pfam" id="PF00400">
    <property type="entry name" value="WD40"/>
    <property type="match status" value="1"/>
</dbReference>
<organism evidence="6 7">
    <name type="scientific">Grifola frondosa</name>
    <name type="common">Maitake</name>
    <name type="synonym">Polyporus frondosus</name>
    <dbReference type="NCBI Taxonomy" id="5627"/>
    <lineage>
        <taxon>Eukaryota</taxon>
        <taxon>Fungi</taxon>
        <taxon>Dikarya</taxon>
        <taxon>Basidiomycota</taxon>
        <taxon>Agaricomycotina</taxon>
        <taxon>Agaricomycetes</taxon>
        <taxon>Polyporales</taxon>
        <taxon>Grifolaceae</taxon>
        <taxon>Grifola</taxon>
    </lineage>
</organism>
<dbReference type="PANTHER" id="PTHR46579">
    <property type="entry name" value="F5/8 TYPE C DOMAIN-CONTAINING PROTEIN-RELATED"/>
    <property type="match status" value="1"/>
</dbReference>
<keyword evidence="1 3" id="KW-0853">WD repeat</keyword>
<feature type="region of interest" description="Disordered" evidence="4">
    <location>
        <begin position="772"/>
        <end position="792"/>
    </location>
</feature>
<dbReference type="STRING" id="5627.A0A1C7LQV6"/>
<dbReference type="OMA" id="LMHEYLE"/>
<dbReference type="InterPro" id="IPR019775">
    <property type="entry name" value="WD40_repeat_CS"/>
</dbReference>
<dbReference type="InterPro" id="IPR036322">
    <property type="entry name" value="WD40_repeat_dom_sf"/>
</dbReference>
<sequence>MNTLSRERNSRSTATSGASPGTIKRWKRQDRLRALLESLETETDVDTLGRTVSILTLQEERADTRIHINLPSTNIGQTAASSVEAEQRRNEGRDFDLGSTMSEHAIHLLEDLRYLRLDYQTRILSCSIDPHKLIFIHDPVVSGAPYEPPPDLSSQPNVGPYALHPSNSRNRNFLEHENWLFSTRAALQAIEPCGNGNIDTTRNSLLILIEGEMHRLIDLKGLEWERQKVHSFHSFENLHHVNTEPYFEAQPQLWAPKDAIIQASYILVLLLHLVYGLPRRASRLLLVGLRCIIQLTLKWAHGDLLPPDRHLLSRMCRDPQTLITAFNLEPSVKSYICCPECYALYDDHSSTPTNCTYLATPTSVPCNAKLWRNRNLLSTASRSPVRKYLHQSLKQWVGRLLSRPDISDYLDKPLEDVCGSMKDIFDGEVLRSFLGPDGKHFLSAPPQELRLIFSLNVDGFNPFQMKEGKQNGTSTAMYMVCLNLPPHLRYLPENVYLVGVIPGPGKPSIDQINHFLALLVDELVVFWDPGVEYSRSHKFRSGCRVHIALIPLVSDVPAARQVAGLGSHNHTYFCSYCRLKSEDIENLEPRTWPLRDLASHRRNAEEWRAAQSILEREAAFERSGGVRYSELLRLSYWDPIRYVVIDSMHDLYLGILKNHIREVWGINVDMDDDSAAEHTRKPSPPRPDAKQMAQAVHCLYYGSDSMLKACGRPALWHLCADRDLRRAGQSKWLQYSYLLQTQRVQEGLPMRQAPQNPNSSSMPEARVIQSVPSVAEQAVPDSQSRQAPTKEELEAAERSLMRAKHTKTLQNKRKDILVAMCEHRGLRIDGVKADLAQRLFESRELPVSPISLVIDQTAASSSFPEPVQSKAKPTAHIKSAIGRQTMEEFLKDRSRMELPSWVTAAPMGFGTTRYGKLSADQWKTVGTINLPVTLIRTWGSEKGRRLDMLQNFMEAVEAIEVIGLREINASHIQIAEQSMQRYLKSLIVLYKDAKILPNHHFALHLPEFLRLFGPVHSWRTFAFERFNHLLQSTNTNKNFGELEMTYMRSSCRAANLRPLLRHPTVREALDGAISIHQELSNEVNHGTRLDDILRASGMVDKESKDDVGTGKKELSLDDSTFNALLQRVNSEMGTSIYIDERCKVKASGVQYKAQDMAPQDSNIIFCLPTFDANSAGRIKLIFLHTRPTSDGSRVAEIFIAVQRLVELSENDAALDNFRTFKHAGGRLCYGRYHEDIRIIRPTDIICHFAKTPMDDLKFSEKVVHTLTLTAGHCDTVNCVSFSPDSNYLASGGDDNALIIWDVVDGTLLYRLLFKSSVDCILWHPGRPGTILVGCRGGTLVQLHGFSLMNNKIHEVYLGVRSAIRCLDYDLTTKCLAVGTGQEVHITYEHDSNAYSGDIKIPAPPPTSGIDQRLCAVAIQFHKNGKNLLVSYLAHGIVCWEISTRAQLWTITPPCDTPNIGSSALSPDGHSIIVYNLADSLQLYSVGSFKNQEPKRSYEFDAVPRTKRKLQVAYLHKGNAVVCGTTTGNVCIWETASGEYFQLLAHNEDIVQAIDSCQRGDTSYIATASAEKGQGTYIKIWRAKISRPHRDAGDTMVEALHEMVFKPLLQRSNEIGPGMIIFATLVMMIYGFYAMSITISWETVTGVMIHSLRRLSSTLSDGLLTAARWALYTALHILQGIWVWILETTRTKIRQFLLVPQPQGGRIPGLL</sequence>
<name>A0A1C7LQV6_GRIFR</name>
<feature type="transmembrane region" description="Helical" evidence="5">
    <location>
        <begin position="1618"/>
        <end position="1640"/>
    </location>
</feature>
<comment type="caution">
    <text evidence="6">The sequence shown here is derived from an EMBL/GenBank/DDBJ whole genome shotgun (WGS) entry which is preliminary data.</text>
</comment>
<reference evidence="6 7" key="1">
    <citation type="submission" date="2016-03" db="EMBL/GenBank/DDBJ databases">
        <title>Whole genome sequencing of Grifola frondosa 9006-11.</title>
        <authorList>
            <person name="Min B."/>
            <person name="Park H."/>
            <person name="Kim J.-G."/>
            <person name="Cho H."/>
            <person name="Oh Y.-L."/>
            <person name="Kong W.-S."/>
            <person name="Choi I.-G."/>
        </authorList>
    </citation>
    <scope>NUCLEOTIDE SEQUENCE [LARGE SCALE GENOMIC DNA]</scope>
    <source>
        <strain evidence="6 7">9006-11</strain>
    </source>
</reference>
<evidence type="ECO:0000256" key="5">
    <source>
        <dbReference type="SAM" id="Phobius"/>
    </source>
</evidence>
<evidence type="ECO:0000256" key="2">
    <source>
        <dbReference type="ARBA" id="ARBA00022737"/>
    </source>
</evidence>
<dbReference type="OrthoDB" id="3269001at2759"/>
<dbReference type="InterPro" id="IPR001680">
    <property type="entry name" value="WD40_rpt"/>
</dbReference>
<gene>
    <name evidence="6" type="ORF">A0H81_13832</name>
</gene>